<comment type="similarity">
    <text evidence="5">Belongs to the DarP family.</text>
</comment>
<dbReference type="GO" id="GO:1902626">
    <property type="term" value="P:assembly of large subunit precursor of preribosome"/>
    <property type="evidence" value="ECO:0007669"/>
    <property type="project" value="UniProtKB-UniRule"/>
</dbReference>
<dbReference type="PATRIC" id="fig|45068.5.peg.1022"/>
<dbReference type="InterPro" id="IPR023153">
    <property type="entry name" value="DarP_sf"/>
</dbReference>
<comment type="function">
    <text evidence="5">Member of a network of 50S ribosomal subunit biogenesis factors which assembles along the 30S-50S interface, preventing incorrect 23S rRNA structures from forming. Promotes peptidyl transferase center (PTC) maturation.</text>
</comment>
<evidence type="ECO:0000256" key="4">
    <source>
        <dbReference type="ARBA" id="ARBA00022884"/>
    </source>
</evidence>
<proteinExistence type="inferred from homology"/>
<dbReference type="GO" id="GO:0005829">
    <property type="term" value="C:cytosol"/>
    <property type="evidence" value="ECO:0007669"/>
    <property type="project" value="TreeGrafter"/>
</dbReference>
<comment type="caution">
    <text evidence="6">The sequence shown here is derived from an EMBL/GenBank/DDBJ whole genome shotgun (WGS) entry which is preliminary data.</text>
</comment>
<dbReference type="EMBL" id="LNYK01000014">
    <property type="protein sequence ID" value="KTD21780.1"/>
    <property type="molecule type" value="Genomic_DNA"/>
</dbReference>
<dbReference type="SUPFAM" id="SSF158710">
    <property type="entry name" value="PSPTO4464-like"/>
    <property type="match status" value="1"/>
</dbReference>
<dbReference type="Gene3D" id="1.10.60.30">
    <property type="entry name" value="PSPTO4464-like domains"/>
    <property type="match status" value="2"/>
</dbReference>
<reference evidence="6 7" key="1">
    <citation type="submission" date="2015-11" db="EMBL/GenBank/DDBJ databases">
        <title>Genomic analysis of 38 Legionella species identifies large and diverse effector repertoires.</title>
        <authorList>
            <person name="Burstein D."/>
            <person name="Amaro F."/>
            <person name="Zusman T."/>
            <person name="Lifshitz Z."/>
            <person name="Cohen O."/>
            <person name="Gilbert J.A."/>
            <person name="Pupko T."/>
            <person name="Shuman H.A."/>
            <person name="Segal G."/>
        </authorList>
    </citation>
    <scope>NUCLEOTIDE SEQUENCE [LARGE SCALE GENOMIC DNA]</scope>
    <source>
        <strain evidence="6 7">ATCC 49505</strain>
    </source>
</reference>
<dbReference type="PIRSF" id="PIRSF016183">
    <property type="entry name" value="UCP016183"/>
    <property type="match status" value="1"/>
</dbReference>
<evidence type="ECO:0000256" key="2">
    <source>
        <dbReference type="ARBA" id="ARBA00022517"/>
    </source>
</evidence>
<dbReference type="PANTHER" id="PTHR38101">
    <property type="entry name" value="UPF0307 PROTEIN YJGA"/>
    <property type="match status" value="1"/>
</dbReference>
<organism evidence="6 7">
    <name type="scientific">Legionella londiniensis</name>
    <dbReference type="NCBI Taxonomy" id="45068"/>
    <lineage>
        <taxon>Bacteria</taxon>
        <taxon>Pseudomonadati</taxon>
        <taxon>Pseudomonadota</taxon>
        <taxon>Gammaproteobacteria</taxon>
        <taxon>Legionellales</taxon>
        <taxon>Legionellaceae</taxon>
        <taxon>Legionella</taxon>
    </lineage>
</organism>
<dbReference type="Proteomes" id="UP000054997">
    <property type="component" value="Unassembled WGS sequence"/>
</dbReference>
<evidence type="ECO:0000313" key="7">
    <source>
        <dbReference type="Proteomes" id="UP000054997"/>
    </source>
</evidence>
<dbReference type="InterPro" id="IPR006839">
    <property type="entry name" value="DarP"/>
</dbReference>
<dbReference type="Pfam" id="PF04751">
    <property type="entry name" value="DarP"/>
    <property type="match status" value="1"/>
</dbReference>
<dbReference type="AlphaFoldDB" id="A0A0W0VNS5"/>
<evidence type="ECO:0000256" key="5">
    <source>
        <dbReference type="HAMAP-Rule" id="MF_00765"/>
    </source>
</evidence>
<dbReference type="GO" id="GO:0019843">
    <property type="term" value="F:rRNA binding"/>
    <property type="evidence" value="ECO:0007669"/>
    <property type="project" value="UniProtKB-UniRule"/>
</dbReference>
<keyword evidence="1 5" id="KW-0963">Cytoplasm</keyword>
<dbReference type="NCBIfam" id="NF003593">
    <property type="entry name" value="PRK05255.1-1"/>
    <property type="match status" value="1"/>
</dbReference>
<evidence type="ECO:0000256" key="1">
    <source>
        <dbReference type="ARBA" id="ARBA00022490"/>
    </source>
</evidence>
<dbReference type="HAMAP" id="MF_00765">
    <property type="entry name" value="DarP"/>
    <property type="match status" value="1"/>
</dbReference>
<accession>A0A0W0VNS5</accession>
<name>A0A0W0VNS5_9GAMM</name>
<keyword evidence="3 5" id="KW-0699">rRNA-binding</keyword>
<dbReference type="STRING" id="45068.Llon_0945"/>
<dbReference type="PANTHER" id="PTHR38101:SF1">
    <property type="entry name" value="UPF0307 PROTEIN YJGA"/>
    <property type="match status" value="1"/>
</dbReference>
<keyword evidence="4 5" id="KW-0694">RNA-binding</keyword>
<evidence type="ECO:0000313" key="6">
    <source>
        <dbReference type="EMBL" id="KTD21780.1"/>
    </source>
</evidence>
<sequence length="159" mass="17966">MDEPKSKTQKKREADALQKIGVKFVALSVDKLDKLPLSEPLRKAILDAKALRGHGAIRRQAQLIGKLMRAADSDAILAAYDELMAESKAQTAAFHEAELWREKLIHGGKEALTEFIAQYQPEDIQQLRLLIKKAVSEQNLVQQKGAQKALFRYLRTYLQ</sequence>
<evidence type="ECO:0000256" key="3">
    <source>
        <dbReference type="ARBA" id="ARBA00022730"/>
    </source>
</evidence>
<dbReference type="RefSeq" id="WP_058528939.1">
    <property type="nucleotide sequence ID" value="NZ_CAAAHZ010000002.1"/>
</dbReference>
<protein>
    <recommendedName>
        <fullName evidence="5">Dual-action ribosomal maturation protein DarP</fullName>
    </recommendedName>
    <alternativeName>
        <fullName evidence="5">Large ribosomal subunit assembly factor DarP</fullName>
    </alternativeName>
</protein>
<gene>
    <name evidence="5" type="primary">darP</name>
    <name evidence="6" type="ORF">Llon_0945</name>
</gene>
<dbReference type="CDD" id="cd16331">
    <property type="entry name" value="YjgA-like"/>
    <property type="match status" value="1"/>
</dbReference>
<dbReference type="OrthoDB" id="5293604at2"/>
<keyword evidence="7" id="KW-1185">Reference proteome</keyword>
<keyword evidence="2 5" id="KW-0690">Ribosome biogenesis</keyword>
<dbReference type="GO" id="GO:0043022">
    <property type="term" value="F:ribosome binding"/>
    <property type="evidence" value="ECO:0007669"/>
    <property type="project" value="UniProtKB-UniRule"/>
</dbReference>
<comment type="subcellular location">
    <subcellularLocation>
        <location evidence="5">Cytoplasm</location>
    </subcellularLocation>
    <text evidence="5">Associates with late stage pre-50S ribosomal subunits.</text>
</comment>